<dbReference type="AlphaFoldDB" id="A0A5E4AKX4"/>
<dbReference type="EMBL" id="WJEC01000744">
    <property type="protein sequence ID" value="KAF7481216.1"/>
    <property type="molecule type" value="Genomic_DNA"/>
</dbReference>
<accession>A0A5E4AKX4</accession>
<reference evidence="2" key="2">
    <citation type="submission" date="2020-08" db="EMBL/GenBank/DDBJ databases">
        <authorList>
            <person name="Shumante A."/>
            <person name="Zimin A.V."/>
            <person name="Puiu D."/>
            <person name="Salzberg S.L."/>
        </authorList>
    </citation>
    <scope>NUCLEOTIDE SEQUENCE</scope>
    <source>
        <strain evidence="2">WC2-LM</strain>
        <tissue evidence="2">Liver</tissue>
    </source>
</reference>
<gene>
    <name evidence="2" type="ORF">GHT09_007450</name>
    <name evidence="3" type="ORF">MONAX_5E001508</name>
</gene>
<feature type="compositionally biased region" description="Low complexity" evidence="1">
    <location>
        <begin position="164"/>
        <end position="182"/>
    </location>
</feature>
<dbReference type="InterPro" id="IPR027975">
    <property type="entry name" value="TMEM71"/>
</dbReference>
<evidence type="ECO:0000256" key="1">
    <source>
        <dbReference type="SAM" id="MobiDB-lite"/>
    </source>
</evidence>
<feature type="region of interest" description="Disordered" evidence="1">
    <location>
        <begin position="223"/>
        <end position="245"/>
    </location>
</feature>
<evidence type="ECO:0000313" key="4">
    <source>
        <dbReference type="Proteomes" id="UP000335636"/>
    </source>
</evidence>
<dbReference type="Proteomes" id="UP000662637">
    <property type="component" value="Unassembled WGS sequence"/>
</dbReference>
<feature type="compositionally biased region" description="Polar residues" evidence="1">
    <location>
        <begin position="224"/>
        <end position="245"/>
    </location>
</feature>
<organism evidence="3 4">
    <name type="scientific">Marmota monax</name>
    <name type="common">Woodchuck</name>
    <dbReference type="NCBI Taxonomy" id="9995"/>
    <lineage>
        <taxon>Eukaryota</taxon>
        <taxon>Metazoa</taxon>
        <taxon>Chordata</taxon>
        <taxon>Craniata</taxon>
        <taxon>Vertebrata</taxon>
        <taxon>Euteleostomi</taxon>
        <taxon>Mammalia</taxon>
        <taxon>Eutheria</taxon>
        <taxon>Euarchontoglires</taxon>
        <taxon>Glires</taxon>
        <taxon>Rodentia</taxon>
        <taxon>Sciuromorpha</taxon>
        <taxon>Sciuridae</taxon>
        <taxon>Xerinae</taxon>
        <taxon>Marmotini</taxon>
        <taxon>Marmota</taxon>
    </lineage>
</organism>
<name>A0A5E4AKX4_MARMO</name>
<sequence>MGSGPLSSRELGTAAVWLQHGALTDPLCSLSSLAFDFLDGGSPFECCSIDPLTGSHYTCRRSPRLLTNGYYVWTEDSFLCDEDGNITLNPSQTTVMYKENLVSLSASQSWLCGSVLGDSDTSPHEDIWLEGARRLDSYHSSENGGDFDCSSLIDNLEKPKAASVTASTSSQITSQPPSGSSQDTLQSLWNAPERLQENIVDHSRGDFNCSSLTDNLEKPKAASVTASTSSQITSQPPRGSSQDTFQSLWNAPERLQENIVDHSQTSVFPGVSFQAVLLTAGFIISLCARWWIGGVLSNVFTCMLVITIACLPEFDNHLGMPLMNLLHLNIRKLSNWQSAWN</sequence>
<evidence type="ECO:0000313" key="3">
    <source>
        <dbReference type="EMBL" id="VTJ57349.1"/>
    </source>
</evidence>
<keyword evidence="4" id="KW-1185">Reference proteome</keyword>
<dbReference type="Proteomes" id="UP000335636">
    <property type="component" value="Unassembled WGS sequence"/>
</dbReference>
<protein>
    <recommendedName>
        <fullName evidence="5">Transmembrane protein 71</fullName>
    </recommendedName>
</protein>
<evidence type="ECO:0008006" key="5">
    <source>
        <dbReference type="Google" id="ProtNLM"/>
    </source>
</evidence>
<dbReference type="PANTHER" id="PTHR35255:SF1">
    <property type="entry name" value="TRANSMEMBRANE PROTEIN 71"/>
    <property type="match status" value="1"/>
</dbReference>
<evidence type="ECO:0000313" key="2">
    <source>
        <dbReference type="EMBL" id="KAF7481216.1"/>
    </source>
</evidence>
<dbReference type="Pfam" id="PF15121">
    <property type="entry name" value="TMEM71"/>
    <property type="match status" value="1"/>
</dbReference>
<dbReference type="EMBL" id="CABDUW010000079">
    <property type="protein sequence ID" value="VTJ57349.1"/>
    <property type="molecule type" value="Genomic_DNA"/>
</dbReference>
<feature type="region of interest" description="Disordered" evidence="1">
    <location>
        <begin position="164"/>
        <end position="185"/>
    </location>
</feature>
<dbReference type="PANTHER" id="PTHR35255">
    <property type="entry name" value="TRANSMEMBRANE PROTEIN 71"/>
    <property type="match status" value="1"/>
</dbReference>
<proteinExistence type="predicted"/>
<reference evidence="3 4" key="1">
    <citation type="submission" date="2019-04" db="EMBL/GenBank/DDBJ databases">
        <authorList>
            <person name="Alioto T."/>
            <person name="Alioto T."/>
        </authorList>
    </citation>
    <scope>NUCLEOTIDE SEQUENCE [LARGE SCALE GENOMIC DNA]</scope>
</reference>